<protein>
    <submittedName>
        <fullName evidence="2">Uncharacterized protein</fullName>
    </submittedName>
</protein>
<accession>A0AC35FWA5</accession>
<sequence length="353" mass="40257">MLRWLFYCFLLINLSEYGLFVDGYNGYEMISACKVANVTQSNDVHYIAIIDHAIGTLLASAHNYLFQQLHCGLNDATKDNTGVKFFSWHINTVLGECIVFETNDTMKNLRGTFDDLYTIPPSQTATTLCKKLEIAKKCVSSIPHDQKVEIAIPLLLHETLGKCDIENAFGFENQKTIIFWTYDYYQPQNLPAFSSNVEFVMFGAAQDYLPQETWTPNEEMINALKNSKSNMVESLNLRFQQMIGIKKKNIGEGFKRKRTTTTTFAPSKHTTAKILNAGFNILPFFQPKSVNVQQLTMEIHEKFYQSFVADTMRLVVPDKFLLLTTLPPKEATKAKEENGLFESFGEFLGYVFI</sequence>
<dbReference type="Proteomes" id="UP000887580">
    <property type="component" value="Unplaced"/>
</dbReference>
<reference evidence="2" key="1">
    <citation type="submission" date="2022-11" db="UniProtKB">
        <authorList>
            <consortium name="WormBaseParasite"/>
        </authorList>
    </citation>
    <scope>IDENTIFICATION</scope>
</reference>
<proteinExistence type="predicted"/>
<dbReference type="WBParaSite" id="PS1159_v2.g21065.t1">
    <property type="protein sequence ID" value="PS1159_v2.g21065.t1"/>
    <property type="gene ID" value="PS1159_v2.g21065"/>
</dbReference>
<evidence type="ECO:0000313" key="2">
    <source>
        <dbReference type="WBParaSite" id="PS1159_v2.g21065.t1"/>
    </source>
</evidence>
<evidence type="ECO:0000313" key="1">
    <source>
        <dbReference type="Proteomes" id="UP000887580"/>
    </source>
</evidence>
<organism evidence="1 2">
    <name type="scientific">Panagrolaimus sp. PS1159</name>
    <dbReference type="NCBI Taxonomy" id="55785"/>
    <lineage>
        <taxon>Eukaryota</taxon>
        <taxon>Metazoa</taxon>
        <taxon>Ecdysozoa</taxon>
        <taxon>Nematoda</taxon>
        <taxon>Chromadorea</taxon>
        <taxon>Rhabditida</taxon>
        <taxon>Tylenchina</taxon>
        <taxon>Panagrolaimomorpha</taxon>
        <taxon>Panagrolaimoidea</taxon>
        <taxon>Panagrolaimidae</taxon>
        <taxon>Panagrolaimus</taxon>
    </lineage>
</organism>
<name>A0AC35FWA5_9BILA</name>